<evidence type="ECO:0000313" key="2">
    <source>
        <dbReference type="Proteomes" id="UP000828390"/>
    </source>
</evidence>
<dbReference type="EMBL" id="JAIWYP010000006">
    <property type="protein sequence ID" value="KAH3810819.1"/>
    <property type="molecule type" value="Genomic_DNA"/>
</dbReference>
<evidence type="ECO:0000313" key="1">
    <source>
        <dbReference type="EMBL" id="KAH3810819.1"/>
    </source>
</evidence>
<reference evidence="1" key="1">
    <citation type="journal article" date="2019" name="bioRxiv">
        <title>The Genome of the Zebra Mussel, Dreissena polymorpha: A Resource for Invasive Species Research.</title>
        <authorList>
            <person name="McCartney M.A."/>
            <person name="Auch B."/>
            <person name="Kono T."/>
            <person name="Mallez S."/>
            <person name="Zhang Y."/>
            <person name="Obille A."/>
            <person name="Becker A."/>
            <person name="Abrahante J.E."/>
            <person name="Garbe J."/>
            <person name="Badalamenti J.P."/>
            <person name="Herman A."/>
            <person name="Mangelson H."/>
            <person name="Liachko I."/>
            <person name="Sullivan S."/>
            <person name="Sone E.D."/>
            <person name="Koren S."/>
            <person name="Silverstein K.A.T."/>
            <person name="Beckman K.B."/>
            <person name="Gohl D.M."/>
        </authorList>
    </citation>
    <scope>NUCLEOTIDE SEQUENCE</scope>
    <source>
        <strain evidence="1">Duluth1</strain>
        <tissue evidence="1">Whole animal</tissue>
    </source>
</reference>
<organism evidence="1 2">
    <name type="scientific">Dreissena polymorpha</name>
    <name type="common">Zebra mussel</name>
    <name type="synonym">Mytilus polymorpha</name>
    <dbReference type="NCBI Taxonomy" id="45954"/>
    <lineage>
        <taxon>Eukaryota</taxon>
        <taxon>Metazoa</taxon>
        <taxon>Spiralia</taxon>
        <taxon>Lophotrochozoa</taxon>
        <taxon>Mollusca</taxon>
        <taxon>Bivalvia</taxon>
        <taxon>Autobranchia</taxon>
        <taxon>Heteroconchia</taxon>
        <taxon>Euheterodonta</taxon>
        <taxon>Imparidentia</taxon>
        <taxon>Neoheterodontei</taxon>
        <taxon>Myida</taxon>
        <taxon>Dreissenoidea</taxon>
        <taxon>Dreissenidae</taxon>
        <taxon>Dreissena</taxon>
    </lineage>
</organism>
<reference evidence="1" key="2">
    <citation type="submission" date="2020-11" db="EMBL/GenBank/DDBJ databases">
        <authorList>
            <person name="McCartney M.A."/>
            <person name="Auch B."/>
            <person name="Kono T."/>
            <person name="Mallez S."/>
            <person name="Becker A."/>
            <person name="Gohl D.M."/>
            <person name="Silverstein K.A.T."/>
            <person name="Koren S."/>
            <person name="Bechman K.B."/>
            <person name="Herman A."/>
            <person name="Abrahante J.E."/>
            <person name="Garbe J."/>
        </authorList>
    </citation>
    <scope>NUCLEOTIDE SEQUENCE</scope>
    <source>
        <strain evidence="1">Duluth1</strain>
        <tissue evidence="1">Whole animal</tissue>
    </source>
</reference>
<name>A0A9D4G5B3_DREPO</name>
<keyword evidence="2" id="KW-1185">Reference proteome</keyword>
<protein>
    <submittedName>
        <fullName evidence="1">Uncharacterized protein</fullName>
    </submittedName>
</protein>
<gene>
    <name evidence="1" type="ORF">DPMN_139217</name>
</gene>
<accession>A0A9D4G5B3</accession>
<comment type="caution">
    <text evidence="1">The sequence shown here is derived from an EMBL/GenBank/DDBJ whole genome shotgun (WGS) entry which is preliminary data.</text>
</comment>
<dbReference type="Proteomes" id="UP000828390">
    <property type="component" value="Unassembled WGS sequence"/>
</dbReference>
<sequence length="126" mass="14274">MFFNQLNKFQTRPRYNLDKSSDHHDDGTINVASIEKNASLTGIHVVQPTRTIFELEKCPALCGKVFQATGTLLELIQYIIGTNVLTTFHDYQSINVASSEFTKQMLTLFAGQKIIMKAQNEHVKLK</sequence>
<proteinExistence type="predicted"/>
<dbReference type="AlphaFoldDB" id="A0A9D4G5B3"/>